<dbReference type="OrthoDB" id="621195at2"/>
<dbReference type="InterPro" id="IPR000792">
    <property type="entry name" value="Tscrpt_reg_LuxR_C"/>
</dbReference>
<name>A0A2H9VQN7_9SPHI</name>
<sequence length="541" mass="61594">MLLAKYPKLLLVCFVALLLFVACNSHTKVDVSTGAVSGLIKTKIAEGKRVADVNSDSLKIIVRGLYELYRSSRNDSALVYADYFESAYNWRNSQPQKAMQLAIKSLANAQSAGLTNDLPAIYLLITGIETQLTNYAPAYSAIQTRLDIASKNSDTASIIALEGLKGMFKRSEGVKKTNDKMLDESLAISNYALKMAETNAKYEWLQIRQLNSIGQCYVYKTKYSDAVPYFKKAIDLAIKYKQRLSLIRSYCRLGEALYYLGNQTQGLAYLNKAVVLTKEKGEPYWLNETTATLYRCYSFSKDYKQAMRYNMENQSIRDSLEALDNVRHVEELQLKYEAANHEKEIKLLNAQNKFETYLLYTAILILLLLGVIAALFFSKQNKEKKLLKAEKALLDDELRAAEIELSAFTESLKDKNHLLEEFKNEIEHLQSQHFNKADIEHMEQLLKAHIMTDESWDRFKKLFDKVHPGFLRNIKNNVPENTTLTATDIRILALIKLQLSNNEMANLAGITVEGIKKSKQRLRKKLGLEAVESLTKFVESV</sequence>
<keyword evidence="4 6" id="KW-0802">TPR repeat</keyword>
<evidence type="ECO:0000256" key="5">
    <source>
        <dbReference type="ARBA" id="ARBA00038253"/>
    </source>
</evidence>
<feature type="signal peptide" evidence="9">
    <location>
        <begin position="1"/>
        <end position="27"/>
    </location>
</feature>
<evidence type="ECO:0000256" key="6">
    <source>
        <dbReference type="PROSITE-ProRule" id="PRU00339"/>
    </source>
</evidence>
<organism evidence="11 12">
    <name type="scientific">Mucilaginibacter auburnensis</name>
    <dbReference type="NCBI Taxonomy" id="1457233"/>
    <lineage>
        <taxon>Bacteria</taxon>
        <taxon>Pseudomonadati</taxon>
        <taxon>Bacteroidota</taxon>
        <taxon>Sphingobacteriia</taxon>
        <taxon>Sphingobacteriales</taxon>
        <taxon>Sphingobacteriaceae</taxon>
        <taxon>Mucilaginibacter</taxon>
    </lineage>
</organism>
<keyword evidence="12" id="KW-1185">Reference proteome</keyword>
<evidence type="ECO:0000313" key="11">
    <source>
        <dbReference type="EMBL" id="PJJ83124.1"/>
    </source>
</evidence>
<proteinExistence type="inferred from homology"/>
<dbReference type="PANTHER" id="PTHR46630:SF1">
    <property type="entry name" value="TETRATRICOPEPTIDE REPEAT PROTEIN 29"/>
    <property type="match status" value="1"/>
</dbReference>
<evidence type="ECO:0000256" key="8">
    <source>
        <dbReference type="SAM" id="Phobius"/>
    </source>
</evidence>
<evidence type="ECO:0000256" key="9">
    <source>
        <dbReference type="SAM" id="SignalP"/>
    </source>
</evidence>
<keyword evidence="2" id="KW-0963">Cytoplasm</keyword>
<keyword evidence="9" id="KW-0732">Signal</keyword>
<keyword evidence="3" id="KW-0677">Repeat</keyword>
<keyword evidence="8" id="KW-0812">Transmembrane</keyword>
<feature type="coiled-coil region" evidence="7">
    <location>
        <begin position="384"/>
        <end position="432"/>
    </location>
</feature>
<dbReference type="SUPFAM" id="SSF48452">
    <property type="entry name" value="TPR-like"/>
    <property type="match status" value="1"/>
</dbReference>
<dbReference type="SMART" id="SM00028">
    <property type="entry name" value="TPR"/>
    <property type="match status" value="2"/>
</dbReference>
<feature type="transmembrane region" description="Helical" evidence="8">
    <location>
        <begin position="357"/>
        <end position="378"/>
    </location>
</feature>
<dbReference type="PANTHER" id="PTHR46630">
    <property type="entry name" value="TETRATRICOPEPTIDE REPEAT PROTEIN 29"/>
    <property type="match status" value="1"/>
</dbReference>
<keyword evidence="8" id="KW-1133">Transmembrane helix</keyword>
<reference evidence="11 12" key="1">
    <citation type="submission" date="2017-11" db="EMBL/GenBank/DDBJ databases">
        <title>Genomic Encyclopedia of Archaeal and Bacterial Type Strains, Phase II (KMG-II): From Individual Species to Whole Genera.</title>
        <authorList>
            <person name="Goeker M."/>
        </authorList>
    </citation>
    <scope>NUCLEOTIDE SEQUENCE [LARGE SCALE GENOMIC DNA]</scope>
    <source>
        <strain evidence="11 12">DSM 28175</strain>
    </source>
</reference>
<evidence type="ECO:0000256" key="1">
    <source>
        <dbReference type="ARBA" id="ARBA00004496"/>
    </source>
</evidence>
<feature type="repeat" description="TPR" evidence="6">
    <location>
        <begin position="207"/>
        <end position="240"/>
    </location>
</feature>
<accession>A0A2H9VQN7</accession>
<dbReference type="Gene3D" id="1.25.40.10">
    <property type="entry name" value="Tetratricopeptide repeat domain"/>
    <property type="match status" value="1"/>
</dbReference>
<dbReference type="GO" id="GO:0006355">
    <property type="term" value="P:regulation of DNA-templated transcription"/>
    <property type="evidence" value="ECO:0007669"/>
    <property type="project" value="InterPro"/>
</dbReference>
<dbReference type="AlphaFoldDB" id="A0A2H9VQN7"/>
<keyword evidence="7" id="KW-0175">Coiled coil</keyword>
<evidence type="ECO:0000256" key="3">
    <source>
        <dbReference type="ARBA" id="ARBA00022737"/>
    </source>
</evidence>
<dbReference type="Gene3D" id="1.10.10.10">
    <property type="entry name" value="Winged helix-like DNA-binding domain superfamily/Winged helix DNA-binding domain"/>
    <property type="match status" value="1"/>
</dbReference>
<dbReference type="InterPro" id="IPR051476">
    <property type="entry name" value="Bac_ResReg_Asp_Phosphatase"/>
</dbReference>
<comment type="similarity">
    <text evidence="5">Belongs to the Rap family.</text>
</comment>
<dbReference type="InterPro" id="IPR016032">
    <property type="entry name" value="Sig_transdc_resp-reg_C-effctor"/>
</dbReference>
<gene>
    <name evidence="11" type="ORF">CLV57_0102</name>
</gene>
<evidence type="ECO:0000256" key="4">
    <source>
        <dbReference type="ARBA" id="ARBA00022803"/>
    </source>
</evidence>
<comment type="subcellular location">
    <subcellularLocation>
        <location evidence="1">Cytoplasm</location>
    </subcellularLocation>
</comment>
<dbReference type="EMBL" id="PGFJ01000001">
    <property type="protein sequence ID" value="PJJ83124.1"/>
    <property type="molecule type" value="Genomic_DNA"/>
</dbReference>
<dbReference type="Pfam" id="PF13181">
    <property type="entry name" value="TPR_8"/>
    <property type="match status" value="2"/>
</dbReference>
<evidence type="ECO:0000256" key="2">
    <source>
        <dbReference type="ARBA" id="ARBA00022490"/>
    </source>
</evidence>
<dbReference type="InterPro" id="IPR019734">
    <property type="entry name" value="TPR_rpt"/>
</dbReference>
<comment type="caution">
    <text evidence="11">The sequence shown here is derived from an EMBL/GenBank/DDBJ whole genome shotgun (WGS) entry which is preliminary data.</text>
</comment>
<dbReference type="SMART" id="SM00421">
    <property type="entry name" value="HTH_LUXR"/>
    <property type="match status" value="1"/>
</dbReference>
<dbReference type="InterPro" id="IPR011990">
    <property type="entry name" value="TPR-like_helical_dom_sf"/>
</dbReference>
<dbReference type="InterPro" id="IPR036388">
    <property type="entry name" value="WH-like_DNA-bd_sf"/>
</dbReference>
<feature type="chain" id="PRO_5014176275" evidence="9">
    <location>
        <begin position="28"/>
        <end position="541"/>
    </location>
</feature>
<dbReference type="PROSITE" id="PS51257">
    <property type="entry name" value="PROKAR_LIPOPROTEIN"/>
    <property type="match status" value="1"/>
</dbReference>
<feature type="domain" description="HTH luxR-type" evidence="10">
    <location>
        <begin position="481"/>
        <end position="538"/>
    </location>
</feature>
<dbReference type="GO" id="GO:0005737">
    <property type="term" value="C:cytoplasm"/>
    <property type="evidence" value="ECO:0007669"/>
    <property type="project" value="UniProtKB-SubCell"/>
</dbReference>
<evidence type="ECO:0000256" key="7">
    <source>
        <dbReference type="SAM" id="Coils"/>
    </source>
</evidence>
<dbReference type="SUPFAM" id="SSF46894">
    <property type="entry name" value="C-terminal effector domain of the bipartite response regulators"/>
    <property type="match status" value="1"/>
</dbReference>
<dbReference type="Proteomes" id="UP000242687">
    <property type="component" value="Unassembled WGS sequence"/>
</dbReference>
<dbReference type="GO" id="GO:0003677">
    <property type="term" value="F:DNA binding"/>
    <property type="evidence" value="ECO:0007669"/>
    <property type="project" value="InterPro"/>
</dbReference>
<dbReference type="RefSeq" id="WP_100339417.1">
    <property type="nucleotide sequence ID" value="NZ_PGFJ01000001.1"/>
</dbReference>
<evidence type="ECO:0000259" key="10">
    <source>
        <dbReference type="SMART" id="SM00421"/>
    </source>
</evidence>
<dbReference type="PROSITE" id="PS50005">
    <property type="entry name" value="TPR"/>
    <property type="match status" value="1"/>
</dbReference>
<evidence type="ECO:0000313" key="12">
    <source>
        <dbReference type="Proteomes" id="UP000242687"/>
    </source>
</evidence>
<keyword evidence="8" id="KW-0472">Membrane</keyword>
<protein>
    <submittedName>
        <fullName evidence="11">Tetratricopeptide repeat protein</fullName>
    </submittedName>
</protein>